<dbReference type="PANTHER" id="PTHR44845">
    <property type="entry name" value="CARRIER DOMAIN-CONTAINING PROTEIN"/>
    <property type="match status" value="1"/>
</dbReference>
<feature type="chain" id="PRO_5041413816" description="Fe2OG dioxygenase domain-containing protein" evidence="8">
    <location>
        <begin position="16"/>
        <end position="994"/>
    </location>
</feature>
<feature type="domain" description="Fe2OG dioxygenase" evidence="9">
    <location>
        <begin position="150"/>
        <end position="271"/>
    </location>
</feature>
<name>A0AA36JAK4_9DINO</name>
<evidence type="ECO:0000256" key="7">
    <source>
        <dbReference type="ARBA" id="ARBA00023004"/>
    </source>
</evidence>
<dbReference type="GO" id="GO:0005506">
    <property type="term" value="F:iron ion binding"/>
    <property type="evidence" value="ECO:0007669"/>
    <property type="project" value="InterPro"/>
</dbReference>
<dbReference type="InterPro" id="IPR006620">
    <property type="entry name" value="Pro_4_hyd_alph"/>
</dbReference>
<accession>A0AA36JAK4</accession>
<keyword evidence="4" id="KW-0479">Metal-binding</keyword>
<evidence type="ECO:0000256" key="8">
    <source>
        <dbReference type="SAM" id="SignalP"/>
    </source>
</evidence>
<dbReference type="PANTHER" id="PTHR44845:SF6">
    <property type="entry name" value="BETA-ALANINE-ACTIVATING ENZYME"/>
    <property type="match status" value="1"/>
</dbReference>
<keyword evidence="7" id="KW-0408">Iron</keyword>
<feature type="domain" description="Fe2OG dioxygenase" evidence="9">
    <location>
        <begin position="414"/>
        <end position="532"/>
    </location>
</feature>
<dbReference type="AlphaFoldDB" id="A0AA36JAK4"/>
<protein>
    <recommendedName>
        <fullName evidence="9">Fe2OG dioxygenase domain-containing protein</fullName>
    </recommendedName>
</protein>
<dbReference type="SUPFAM" id="SSF56801">
    <property type="entry name" value="Acetyl-CoA synthetase-like"/>
    <property type="match status" value="1"/>
</dbReference>
<dbReference type="Pfam" id="PF00501">
    <property type="entry name" value="AMP-binding"/>
    <property type="match status" value="1"/>
</dbReference>
<evidence type="ECO:0000256" key="1">
    <source>
        <dbReference type="ARBA" id="ARBA00001961"/>
    </source>
</evidence>
<keyword evidence="2" id="KW-0596">Phosphopantetheine</keyword>
<feature type="signal peptide" evidence="8">
    <location>
        <begin position="1"/>
        <end position="15"/>
    </location>
</feature>
<gene>
    <name evidence="10" type="ORF">EVOR1521_LOCUS25123</name>
</gene>
<evidence type="ECO:0000259" key="9">
    <source>
        <dbReference type="PROSITE" id="PS51471"/>
    </source>
</evidence>
<dbReference type="Pfam" id="PF13640">
    <property type="entry name" value="2OG-FeII_Oxy_3"/>
    <property type="match status" value="1"/>
</dbReference>
<keyword evidence="11" id="KW-1185">Reference proteome</keyword>
<dbReference type="Gene3D" id="2.60.120.620">
    <property type="entry name" value="q2cbj1_9rhob like domain"/>
    <property type="match status" value="2"/>
</dbReference>
<dbReference type="Proteomes" id="UP001178507">
    <property type="component" value="Unassembled WGS sequence"/>
</dbReference>
<dbReference type="InterPro" id="IPR020845">
    <property type="entry name" value="AMP-binding_CS"/>
</dbReference>
<comment type="caution">
    <text evidence="10">The sequence shown here is derived from an EMBL/GenBank/DDBJ whole genome shotgun (WGS) entry which is preliminary data.</text>
</comment>
<dbReference type="InterPro" id="IPR042099">
    <property type="entry name" value="ANL_N_sf"/>
</dbReference>
<reference evidence="10" key="1">
    <citation type="submission" date="2023-08" db="EMBL/GenBank/DDBJ databases">
        <authorList>
            <person name="Chen Y."/>
            <person name="Shah S."/>
            <person name="Dougan E. K."/>
            <person name="Thang M."/>
            <person name="Chan C."/>
        </authorList>
    </citation>
    <scope>NUCLEOTIDE SEQUENCE</scope>
</reference>
<evidence type="ECO:0000256" key="3">
    <source>
        <dbReference type="ARBA" id="ARBA00022553"/>
    </source>
</evidence>
<keyword evidence="6" id="KW-0560">Oxidoreductase</keyword>
<dbReference type="Gene3D" id="3.40.50.12780">
    <property type="entry name" value="N-terminal domain of ligase-like"/>
    <property type="match status" value="1"/>
</dbReference>
<organism evidence="10 11">
    <name type="scientific">Effrenium voratum</name>
    <dbReference type="NCBI Taxonomy" id="2562239"/>
    <lineage>
        <taxon>Eukaryota</taxon>
        <taxon>Sar</taxon>
        <taxon>Alveolata</taxon>
        <taxon>Dinophyceae</taxon>
        <taxon>Suessiales</taxon>
        <taxon>Symbiodiniaceae</taxon>
        <taxon>Effrenium</taxon>
    </lineage>
</organism>
<dbReference type="InterPro" id="IPR005123">
    <property type="entry name" value="Oxoglu/Fe-dep_dioxygenase_dom"/>
</dbReference>
<keyword evidence="3" id="KW-0597">Phosphoprotein</keyword>
<evidence type="ECO:0000256" key="4">
    <source>
        <dbReference type="ARBA" id="ARBA00022723"/>
    </source>
</evidence>
<dbReference type="InterPro" id="IPR000873">
    <property type="entry name" value="AMP-dep_synth/lig_dom"/>
</dbReference>
<dbReference type="PROSITE" id="PS51471">
    <property type="entry name" value="FE2OG_OXY"/>
    <property type="match status" value="2"/>
</dbReference>
<dbReference type="GO" id="GO:0031418">
    <property type="term" value="F:L-ascorbic acid binding"/>
    <property type="evidence" value="ECO:0007669"/>
    <property type="project" value="InterPro"/>
</dbReference>
<sequence length="994" mass="109016">MLWVWRVGFALIARAQRLDDSDECDRIVEEGDCAWRPRFADRRCGERCGASLVNAPRRGRLLLEDVVPPQLLQQLLATAPQAVRPGDGFERPRPFRRNEVWAGIQPVQAAQWAMATPNNESALAFARSLIEVTRAMKRIIDDQFLLTASSLHFAQLACRFHEPSGEPGDSMPVHADNCVYQEPSHEENETCVLREGAAGMVSHAGYLYLGGDFEGGDFFYVPDWHSPPNARTRVRPAPGRMVAIAAGGSNLHGVMPVTDGTRCHMAVWLTCDQDLRGAQSESLQEAEAILAHLPPLMPVQDWRADNAAFKSTCAETVQEPQVLATEDKAELLSDLPGPRISRIPGFLSPEEAQHLIDMARPLLQEAVVIEEGELVKAKYRNSRTAWLGPQEETDGILQKISKRIEEFTGLSLKSAEEFQVAQYLSEEKGHYAHHFDWGVHVEVTQEFGTFQDEHRSELRGPRLATFLMYLNDVAGGGVTTFVRQNISLHPSVGTAVFWHNLLPGQEGDQLVNHGACPVTAGEKFIMTKWIHLAGNEHALDAAMGLPRVAPVSAGLGPQVPLCMPGHETNLGELLLSAAAKKGEGVCLEVDSACYTFAQVARMATAIRKVLRKALHSLELPLTSEPGSPEAHRRRADEHVVTIVLDRGVKSIAAVHAVMLERCAYNAFDVAEPVEKLRTWVEVARPPVMISSSGVLKRLGLTDIAASLGDFPRVVLDVDLALKKAEGATNPPAARHSPDDLDRLAYLIFTSGSTGKPKAVMIRHKSALNVVRIWGNYVGLSSQDRFAQVASMSWDVHIIEVYGTMAAMATSVTCPDMDVKKSGPDMVSWLKERQISGMSVVPSHLRTMSAAGEVSTSALPHLKILDVGGEALGADVVDAWAPGRRLVNSYGPSEISVVCTGAYVTPGEPITIGGPLPTYRCYILDPENLEEKPRASRACSSWVVWVWHAGTWRRRRRHSPSSLRTRDWAACTTLGTWHLMTSWGASITTVAWTGR</sequence>
<dbReference type="PROSITE" id="PS00455">
    <property type="entry name" value="AMP_BINDING"/>
    <property type="match status" value="1"/>
</dbReference>
<dbReference type="SMART" id="SM00702">
    <property type="entry name" value="P4Hc"/>
    <property type="match status" value="2"/>
</dbReference>
<proteinExistence type="predicted"/>
<comment type="cofactor">
    <cofactor evidence="1">
        <name>L-ascorbate</name>
        <dbReference type="ChEBI" id="CHEBI:38290"/>
    </cofactor>
</comment>
<dbReference type="GO" id="GO:0016705">
    <property type="term" value="F:oxidoreductase activity, acting on paired donors, with incorporation or reduction of molecular oxygen"/>
    <property type="evidence" value="ECO:0007669"/>
    <property type="project" value="InterPro"/>
</dbReference>
<dbReference type="EMBL" id="CAUJNA010003441">
    <property type="protein sequence ID" value="CAJ1402176.1"/>
    <property type="molecule type" value="Genomic_DNA"/>
</dbReference>
<dbReference type="GO" id="GO:0051213">
    <property type="term" value="F:dioxygenase activity"/>
    <property type="evidence" value="ECO:0007669"/>
    <property type="project" value="UniProtKB-KW"/>
</dbReference>
<evidence type="ECO:0000313" key="11">
    <source>
        <dbReference type="Proteomes" id="UP001178507"/>
    </source>
</evidence>
<evidence type="ECO:0000256" key="6">
    <source>
        <dbReference type="ARBA" id="ARBA00023002"/>
    </source>
</evidence>
<evidence type="ECO:0000256" key="5">
    <source>
        <dbReference type="ARBA" id="ARBA00022964"/>
    </source>
</evidence>
<evidence type="ECO:0000256" key="2">
    <source>
        <dbReference type="ARBA" id="ARBA00022450"/>
    </source>
</evidence>
<keyword evidence="5" id="KW-0223">Dioxygenase</keyword>
<evidence type="ECO:0000313" key="10">
    <source>
        <dbReference type="EMBL" id="CAJ1402176.1"/>
    </source>
</evidence>
<keyword evidence="8" id="KW-0732">Signal</keyword>
<dbReference type="InterPro" id="IPR044862">
    <property type="entry name" value="Pro_4_hyd_alph_FE2OG_OXY"/>
</dbReference>